<dbReference type="AlphaFoldDB" id="A0A803LKC8"/>
<sequence>MASQWGKLRNILRCMAKSKKKSRLSEDQLRRIFKAHDKNGDGCLDKEELKEAFRALGARVPGYRADYAIHYTDIDLDGVINEDEIDHLVSYAIQFGYTLD</sequence>
<protein>
    <recommendedName>
        <fullName evidence="2">EF-hand domain-containing protein</fullName>
    </recommendedName>
</protein>
<dbReference type="EnsemblPlants" id="AUR62014425-RA">
    <property type="protein sequence ID" value="AUR62014425-RA:cds"/>
    <property type="gene ID" value="AUR62014425"/>
</dbReference>
<name>A0A803LKC8_CHEQI</name>
<feature type="domain" description="EF-hand" evidence="2">
    <location>
        <begin position="24"/>
        <end position="59"/>
    </location>
</feature>
<proteinExistence type="predicted"/>
<reference evidence="3" key="2">
    <citation type="submission" date="2021-03" db="UniProtKB">
        <authorList>
            <consortium name="EnsemblPlants"/>
        </authorList>
    </citation>
    <scope>IDENTIFICATION</scope>
</reference>
<evidence type="ECO:0000313" key="3">
    <source>
        <dbReference type="EnsemblPlants" id="AUR62014425-RA:cds"/>
    </source>
</evidence>
<dbReference type="PROSITE" id="PS00018">
    <property type="entry name" value="EF_HAND_1"/>
    <property type="match status" value="1"/>
</dbReference>
<dbReference type="GO" id="GO:0005509">
    <property type="term" value="F:calcium ion binding"/>
    <property type="evidence" value="ECO:0007669"/>
    <property type="project" value="InterPro"/>
</dbReference>
<dbReference type="SUPFAM" id="SSF47473">
    <property type="entry name" value="EF-hand"/>
    <property type="match status" value="1"/>
</dbReference>
<evidence type="ECO:0000259" key="2">
    <source>
        <dbReference type="PROSITE" id="PS50222"/>
    </source>
</evidence>
<dbReference type="InterPro" id="IPR018247">
    <property type="entry name" value="EF_Hand_1_Ca_BS"/>
</dbReference>
<dbReference type="Pfam" id="PF13499">
    <property type="entry name" value="EF-hand_7"/>
    <property type="match status" value="1"/>
</dbReference>
<dbReference type="Gene3D" id="1.10.238.10">
    <property type="entry name" value="EF-hand"/>
    <property type="match status" value="1"/>
</dbReference>
<dbReference type="PROSITE" id="PS50222">
    <property type="entry name" value="EF_HAND_2"/>
    <property type="match status" value="1"/>
</dbReference>
<evidence type="ECO:0000313" key="4">
    <source>
        <dbReference type="Proteomes" id="UP000596660"/>
    </source>
</evidence>
<evidence type="ECO:0000256" key="1">
    <source>
        <dbReference type="ARBA" id="ARBA00022837"/>
    </source>
</evidence>
<dbReference type="InterPro" id="IPR002048">
    <property type="entry name" value="EF_hand_dom"/>
</dbReference>
<reference evidence="3" key="1">
    <citation type="journal article" date="2017" name="Nature">
        <title>The genome of Chenopodium quinoa.</title>
        <authorList>
            <person name="Jarvis D.E."/>
            <person name="Ho Y.S."/>
            <person name="Lightfoot D.J."/>
            <person name="Schmoeckel S.M."/>
            <person name="Li B."/>
            <person name="Borm T.J.A."/>
            <person name="Ohyanagi H."/>
            <person name="Mineta K."/>
            <person name="Michell C.T."/>
            <person name="Saber N."/>
            <person name="Kharbatia N.M."/>
            <person name="Rupper R.R."/>
            <person name="Sharp A.R."/>
            <person name="Dally N."/>
            <person name="Boughton B.A."/>
            <person name="Woo Y.H."/>
            <person name="Gao G."/>
            <person name="Schijlen E.G.W.M."/>
            <person name="Guo X."/>
            <person name="Momin A.A."/>
            <person name="Negrao S."/>
            <person name="Al-Babili S."/>
            <person name="Gehring C."/>
            <person name="Roessner U."/>
            <person name="Jung C."/>
            <person name="Murphy K."/>
            <person name="Arold S.T."/>
            <person name="Gojobori T."/>
            <person name="van der Linden C.G."/>
            <person name="van Loo E.N."/>
            <person name="Jellen E.N."/>
            <person name="Maughan P.J."/>
            <person name="Tester M."/>
        </authorList>
    </citation>
    <scope>NUCLEOTIDE SEQUENCE [LARGE SCALE GENOMIC DNA]</scope>
    <source>
        <strain evidence="3">cv. PI 614886</strain>
    </source>
</reference>
<dbReference type="InterPro" id="IPR011992">
    <property type="entry name" value="EF-hand-dom_pair"/>
</dbReference>
<keyword evidence="4" id="KW-1185">Reference proteome</keyword>
<dbReference type="Proteomes" id="UP000596660">
    <property type="component" value="Unplaced"/>
</dbReference>
<keyword evidence="1" id="KW-0106">Calcium</keyword>
<dbReference type="OMA" id="CNADANG"/>
<organism evidence="3 4">
    <name type="scientific">Chenopodium quinoa</name>
    <name type="common">Quinoa</name>
    <dbReference type="NCBI Taxonomy" id="63459"/>
    <lineage>
        <taxon>Eukaryota</taxon>
        <taxon>Viridiplantae</taxon>
        <taxon>Streptophyta</taxon>
        <taxon>Embryophyta</taxon>
        <taxon>Tracheophyta</taxon>
        <taxon>Spermatophyta</taxon>
        <taxon>Magnoliopsida</taxon>
        <taxon>eudicotyledons</taxon>
        <taxon>Gunneridae</taxon>
        <taxon>Pentapetalae</taxon>
        <taxon>Caryophyllales</taxon>
        <taxon>Chenopodiaceae</taxon>
        <taxon>Chenopodioideae</taxon>
        <taxon>Atripliceae</taxon>
        <taxon>Chenopodium</taxon>
    </lineage>
</organism>
<dbReference type="CDD" id="cd00051">
    <property type="entry name" value="EFh"/>
    <property type="match status" value="1"/>
</dbReference>
<dbReference type="SMART" id="SM00054">
    <property type="entry name" value="EFh"/>
    <property type="match status" value="1"/>
</dbReference>
<accession>A0A803LKC8</accession>
<dbReference type="Gramene" id="AUR62014425-RA">
    <property type="protein sequence ID" value="AUR62014425-RA:cds"/>
    <property type="gene ID" value="AUR62014425"/>
</dbReference>